<dbReference type="RefSeq" id="WP_166006625.1">
    <property type="nucleotide sequence ID" value="NZ_CP049886.1"/>
</dbReference>
<reference evidence="2 3" key="1">
    <citation type="submission" date="2020-03" db="EMBL/GenBank/DDBJ databases">
        <title>Vagococcus sp. nov., isolated from beetles.</title>
        <authorList>
            <person name="Hyun D.-W."/>
            <person name="Bae J.-W."/>
        </authorList>
    </citation>
    <scope>NUCLEOTIDE SEQUENCE [LARGE SCALE GENOMIC DNA]</scope>
    <source>
        <strain evidence="2 3">HDW17A</strain>
    </source>
</reference>
<dbReference type="InterPro" id="IPR023896">
    <property type="entry name" value="LTA_DltD"/>
</dbReference>
<dbReference type="AlphaFoldDB" id="A0A6G8ALH9"/>
<dbReference type="PANTHER" id="PTHR40039:SF1">
    <property type="entry name" value="PROTEIN DLTD"/>
    <property type="match status" value="1"/>
</dbReference>
<gene>
    <name evidence="2" type="primary">dltD</name>
    <name evidence="2" type="ORF">G7081_01110</name>
</gene>
<evidence type="ECO:0000313" key="3">
    <source>
        <dbReference type="Proteomes" id="UP000500890"/>
    </source>
</evidence>
<dbReference type="PANTHER" id="PTHR40039">
    <property type="entry name" value="PROTEIN DLTD"/>
    <property type="match status" value="1"/>
</dbReference>
<dbReference type="Pfam" id="PF04914">
    <property type="entry name" value="DltD"/>
    <property type="match status" value="1"/>
</dbReference>
<dbReference type="InterPro" id="IPR006998">
    <property type="entry name" value="DltD"/>
</dbReference>
<dbReference type="KEGG" id="vah:G7081_01110"/>
<dbReference type="EMBL" id="CP049886">
    <property type="protein sequence ID" value="QIL45785.1"/>
    <property type="molecule type" value="Genomic_DNA"/>
</dbReference>
<evidence type="ECO:0000256" key="1">
    <source>
        <dbReference type="SAM" id="Phobius"/>
    </source>
</evidence>
<dbReference type="Proteomes" id="UP000500890">
    <property type="component" value="Chromosome"/>
</dbReference>
<keyword evidence="1" id="KW-1133">Transmembrane helix</keyword>
<keyword evidence="1" id="KW-0472">Membrane</keyword>
<feature type="transmembrane region" description="Helical" evidence="1">
    <location>
        <begin position="7"/>
        <end position="25"/>
    </location>
</feature>
<keyword evidence="1" id="KW-0812">Transmembrane</keyword>
<accession>A0A6G8ALH9</accession>
<organism evidence="2 3">
    <name type="scientific">Vagococcus coleopterorum</name>
    <dbReference type="NCBI Taxonomy" id="2714946"/>
    <lineage>
        <taxon>Bacteria</taxon>
        <taxon>Bacillati</taxon>
        <taxon>Bacillota</taxon>
        <taxon>Bacilli</taxon>
        <taxon>Lactobacillales</taxon>
        <taxon>Enterococcaceae</taxon>
        <taxon>Vagococcus</taxon>
    </lineage>
</organism>
<keyword evidence="3" id="KW-1185">Reference proteome</keyword>
<protein>
    <submittedName>
        <fullName evidence="2">D-alanyl-lipoteichoic acid biosynthesis protein DltD</fullName>
    </submittedName>
</protein>
<name>A0A6G8ALH9_9ENTE</name>
<sequence>MDFNKKIILSVGPIVLAGLVVIASLCIPTKAPVVSKEMICQSATALDKKVYTGELVVNQALSDPKYIPFIGASELSRFDMFHPNVLAEKYSRNYRPYLLGQSGSSLLNQYTMLNSLNNAPASGKIVAIVALSSFEDNDYQNDNFVNSYSELQTMKWLSSLEKVTEEDKIFADNLLQMPGSIISPVFNQALKKVSNGEKPNDFHRLVSKMKYYFDKNIETRFGVKVDDNPKHKKSKMYIYNNGIAENLNSLPDTYDEETLFKLSEKIGKKYSSNNKVGYYNPFYKMNIKNKPHKFNQMSGKYKDRYHGISKGFADFELLLSEIAERKLDAYFILPTMHPEWLKHTGLPKKSIDDLNAKLTEQLTSQGFNNILDMNQLSGDYLMQDPLHIGWRGWMELDKAIKPFLEGPKNPNLDYQLNDKFYSDEWKNYRP</sequence>
<proteinExistence type="predicted"/>
<dbReference type="NCBIfam" id="TIGR04092">
    <property type="entry name" value="LTA_DltD"/>
    <property type="match status" value="1"/>
</dbReference>
<evidence type="ECO:0000313" key="2">
    <source>
        <dbReference type="EMBL" id="QIL45785.1"/>
    </source>
</evidence>